<gene>
    <name evidence="8" type="ORF">IAC35_06500</name>
</gene>
<keyword evidence="4 7" id="KW-0812">Transmembrane</keyword>
<keyword evidence="3" id="KW-1003">Cell membrane</keyword>
<dbReference type="GO" id="GO:0015109">
    <property type="term" value="F:chromate transmembrane transporter activity"/>
    <property type="evidence" value="ECO:0007669"/>
    <property type="project" value="InterPro"/>
</dbReference>
<dbReference type="PANTHER" id="PTHR43663">
    <property type="entry name" value="CHROMATE TRANSPORT PROTEIN-RELATED"/>
    <property type="match status" value="1"/>
</dbReference>
<comment type="caution">
    <text evidence="8">The sequence shown here is derived from an EMBL/GenBank/DDBJ whole genome shotgun (WGS) entry which is preliminary data.</text>
</comment>
<name>A0A9D1GNN3_9BACT</name>
<evidence type="ECO:0000256" key="6">
    <source>
        <dbReference type="ARBA" id="ARBA00023136"/>
    </source>
</evidence>
<reference evidence="8" key="1">
    <citation type="submission" date="2020-10" db="EMBL/GenBank/DDBJ databases">
        <authorList>
            <person name="Gilroy R."/>
        </authorList>
    </citation>
    <scope>NUCLEOTIDE SEQUENCE</scope>
    <source>
        <strain evidence="8">ChiHecec2B26-709</strain>
    </source>
</reference>
<feature type="transmembrane region" description="Helical" evidence="7">
    <location>
        <begin position="79"/>
        <end position="100"/>
    </location>
</feature>
<evidence type="ECO:0000256" key="3">
    <source>
        <dbReference type="ARBA" id="ARBA00022475"/>
    </source>
</evidence>
<evidence type="ECO:0000256" key="5">
    <source>
        <dbReference type="ARBA" id="ARBA00022989"/>
    </source>
</evidence>
<feature type="transmembrane region" description="Helical" evidence="7">
    <location>
        <begin position="112"/>
        <end position="130"/>
    </location>
</feature>
<dbReference type="GO" id="GO:0005886">
    <property type="term" value="C:plasma membrane"/>
    <property type="evidence" value="ECO:0007669"/>
    <property type="project" value="UniProtKB-SubCell"/>
</dbReference>
<feature type="transmembrane region" description="Helical" evidence="7">
    <location>
        <begin position="142"/>
        <end position="173"/>
    </location>
</feature>
<accession>A0A9D1GNN3</accession>
<comment type="subcellular location">
    <subcellularLocation>
        <location evidence="1">Cell membrane</location>
        <topology evidence="1">Multi-pass membrane protein</topology>
    </subcellularLocation>
</comment>
<feature type="transmembrane region" description="Helical" evidence="7">
    <location>
        <begin position="6"/>
        <end position="28"/>
    </location>
</feature>
<sequence length="180" mass="19617">MEKFSYWQLFVVFAKIGTFTIGGGYAMIPVIEKELSKRGWIGANDLDDIVVLAQSAPGLLAVNMAIYAGYKVSGVKGSIVATIGAVIPSFLIILLIAMFFTNFKDNEIVRRIFQGIRPVAVALILVPAVNMAKKGCTNWWTWLIAAVTLGLVAFLKVSPIWIIIVIIVCAAGITTLRQKK</sequence>
<dbReference type="InterPro" id="IPR003370">
    <property type="entry name" value="Chromate_transpt"/>
</dbReference>
<comment type="similarity">
    <text evidence="2">Belongs to the chromate ion transporter (CHR) (TC 2.A.51) family.</text>
</comment>
<evidence type="ECO:0000256" key="2">
    <source>
        <dbReference type="ARBA" id="ARBA00005262"/>
    </source>
</evidence>
<proteinExistence type="inferred from homology"/>
<dbReference type="Pfam" id="PF02417">
    <property type="entry name" value="Chromate_transp"/>
    <property type="match status" value="1"/>
</dbReference>
<reference evidence="8" key="2">
    <citation type="journal article" date="2021" name="PeerJ">
        <title>Extensive microbial diversity within the chicken gut microbiome revealed by metagenomics and culture.</title>
        <authorList>
            <person name="Gilroy R."/>
            <person name="Ravi A."/>
            <person name="Getino M."/>
            <person name="Pursley I."/>
            <person name="Horton D.L."/>
            <person name="Alikhan N.F."/>
            <person name="Baker D."/>
            <person name="Gharbi K."/>
            <person name="Hall N."/>
            <person name="Watson M."/>
            <person name="Adriaenssens E.M."/>
            <person name="Foster-Nyarko E."/>
            <person name="Jarju S."/>
            <person name="Secka A."/>
            <person name="Antonio M."/>
            <person name="Oren A."/>
            <person name="Chaudhuri R.R."/>
            <person name="La Ragione R."/>
            <person name="Hildebrand F."/>
            <person name="Pallen M.J."/>
        </authorList>
    </citation>
    <scope>NUCLEOTIDE SEQUENCE</scope>
    <source>
        <strain evidence="8">ChiHecec2B26-709</strain>
    </source>
</reference>
<evidence type="ECO:0000256" key="4">
    <source>
        <dbReference type="ARBA" id="ARBA00022692"/>
    </source>
</evidence>
<keyword evidence="6 7" id="KW-0472">Membrane</keyword>
<dbReference type="Proteomes" id="UP000886881">
    <property type="component" value="Unassembled WGS sequence"/>
</dbReference>
<evidence type="ECO:0000256" key="1">
    <source>
        <dbReference type="ARBA" id="ARBA00004651"/>
    </source>
</evidence>
<evidence type="ECO:0000313" key="8">
    <source>
        <dbReference type="EMBL" id="HIT47490.1"/>
    </source>
</evidence>
<organism evidence="8 9">
    <name type="scientific">Candidatus Cryptobacteroides merdipullorum</name>
    <dbReference type="NCBI Taxonomy" id="2840771"/>
    <lineage>
        <taxon>Bacteria</taxon>
        <taxon>Pseudomonadati</taxon>
        <taxon>Bacteroidota</taxon>
        <taxon>Bacteroidia</taxon>
        <taxon>Bacteroidales</taxon>
        <taxon>Candidatus Cryptobacteroides</taxon>
    </lineage>
</organism>
<protein>
    <submittedName>
        <fullName evidence="8">Chromate transporter</fullName>
    </submittedName>
</protein>
<dbReference type="EMBL" id="DVLC01000120">
    <property type="protein sequence ID" value="HIT47490.1"/>
    <property type="molecule type" value="Genomic_DNA"/>
</dbReference>
<dbReference type="InterPro" id="IPR052518">
    <property type="entry name" value="CHR_Transporter"/>
</dbReference>
<keyword evidence="5 7" id="KW-1133">Transmembrane helix</keyword>
<dbReference type="PANTHER" id="PTHR43663:SF2">
    <property type="entry name" value="CHROMATE TRANSPORT PROTEIN-RELATED"/>
    <property type="match status" value="1"/>
</dbReference>
<dbReference type="AlphaFoldDB" id="A0A9D1GNN3"/>
<evidence type="ECO:0000256" key="7">
    <source>
        <dbReference type="SAM" id="Phobius"/>
    </source>
</evidence>
<feature type="transmembrane region" description="Helical" evidence="7">
    <location>
        <begin position="49"/>
        <end position="67"/>
    </location>
</feature>
<evidence type="ECO:0000313" key="9">
    <source>
        <dbReference type="Proteomes" id="UP000886881"/>
    </source>
</evidence>